<comment type="caution">
    <text evidence="2">The sequence shown here is derived from an EMBL/GenBank/DDBJ whole genome shotgun (WGS) entry which is preliminary data.</text>
</comment>
<organism evidence="2 3">
    <name type="scientific">Phormidium tenue NIES-30</name>
    <dbReference type="NCBI Taxonomy" id="549789"/>
    <lineage>
        <taxon>Bacteria</taxon>
        <taxon>Bacillati</taxon>
        <taxon>Cyanobacteriota</taxon>
        <taxon>Cyanophyceae</taxon>
        <taxon>Oscillatoriophycideae</taxon>
        <taxon>Oscillatoriales</taxon>
        <taxon>Oscillatoriaceae</taxon>
        <taxon>Phormidium</taxon>
    </lineage>
</organism>
<dbReference type="PANTHER" id="PTHR21666:SF270">
    <property type="entry name" value="MUREIN HYDROLASE ACTIVATOR ENVC"/>
    <property type="match status" value="1"/>
</dbReference>
<dbReference type="GO" id="GO:0004222">
    <property type="term" value="F:metalloendopeptidase activity"/>
    <property type="evidence" value="ECO:0007669"/>
    <property type="project" value="TreeGrafter"/>
</dbReference>
<dbReference type="SUPFAM" id="SSF51261">
    <property type="entry name" value="Duplicated hybrid motif"/>
    <property type="match status" value="1"/>
</dbReference>
<reference evidence="2 3" key="1">
    <citation type="submission" date="2016-11" db="EMBL/GenBank/DDBJ databases">
        <title>Draft Genome Sequences of Nine Cyanobacterial Strains from Diverse Habitats.</title>
        <authorList>
            <person name="Zhu T."/>
            <person name="Hou S."/>
            <person name="Lu X."/>
            <person name="Hess W.R."/>
        </authorList>
    </citation>
    <scope>NUCLEOTIDE SEQUENCE [LARGE SCALE GENOMIC DNA]</scope>
    <source>
        <strain evidence="2 3">NIES-30</strain>
    </source>
</reference>
<dbReference type="EMBL" id="MRCG01000014">
    <property type="protein sequence ID" value="OKH46098.1"/>
    <property type="molecule type" value="Genomic_DNA"/>
</dbReference>
<dbReference type="InterPro" id="IPR016047">
    <property type="entry name" value="M23ase_b-sheet_dom"/>
</dbReference>
<dbReference type="InterPro" id="IPR023346">
    <property type="entry name" value="Lysozyme-like_dom_sf"/>
</dbReference>
<accession>A0A1U7J225</accession>
<evidence type="ECO:0000313" key="3">
    <source>
        <dbReference type="Proteomes" id="UP000185557"/>
    </source>
</evidence>
<dbReference type="InterPro" id="IPR011055">
    <property type="entry name" value="Dup_hybrid_motif"/>
</dbReference>
<evidence type="ECO:0000313" key="2">
    <source>
        <dbReference type="EMBL" id="OKH46098.1"/>
    </source>
</evidence>
<dbReference type="PANTHER" id="PTHR21666">
    <property type="entry name" value="PEPTIDASE-RELATED"/>
    <property type="match status" value="1"/>
</dbReference>
<evidence type="ECO:0000259" key="1">
    <source>
        <dbReference type="Pfam" id="PF01551"/>
    </source>
</evidence>
<dbReference type="SUPFAM" id="SSF53955">
    <property type="entry name" value="Lysozyme-like"/>
    <property type="match status" value="1"/>
</dbReference>
<name>A0A1U7J225_9CYAN</name>
<feature type="domain" description="M23ase beta-sheet core" evidence="1">
    <location>
        <begin position="90"/>
        <end position="187"/>
    </location>
</feature>
<dbReference type="Gene3D" id="1.10.530.10">
    <property type="match status" value="1"/>
</dbReference>
<keyword evidence="3" id="KW-1185">Reference proteome</keyword>
<gene>
    <name evidence="2" type="ORF">NIES30_17515</name>
</gene>
<protein>
    <recommendedName>
        <fullName evidence="1">M23ase beta-sheet core domain-containing protein</fullName>
    </recommendedName>
</protein>
<dbReference type="STRING" id="549789.NIES30_17515"/>
<proteinExistence type="predicted"/>
<dbReference type="InterPro" id="IPR050570">
    <property type="entry name" value="Cell_wall_metabolism_enzyme"/>
</dbReference>
<dbReference type="CDD" id="cd12797">
    <property type="entry name" value="M23_peptidase"/>
    <property type="match status" value="1"/>
</dbReference>
<dbReference type="AlphaFoldDB" id="A0A1U7J225"/>
<dbReference type="Pfam" id="PF01551">
    <property type="entry name" value="Peptidase_M23"/>
    <property type="match status" value="1"/>
</dbReference>
<dbReference type="Gene3D" id="2.70.70.10">
    <property type="entry name" value="Glucose Permease (Domain IIA)"/>
    <property type="match status" value="1"/>
</dbReference>
<sequence>MIGTAMQAGELVLKLGCVGAIATSLWVMVDQETNETWGARFRKVSAVAEAVAGFYDDDFKALVSKGDVIAGYTVNSGFGLRMHPIHQEIRMHSGIDLPTPEGVSVHAIGYAGDRVSVRCWSDPKGYGTVADMTSSAFPDITFRAAHLSHCKGGEHRAGAVVAKTGNTGGSTGAHLHWEQIQGGVAQAPQKGYLVWALNGRKPNERLGDTIALYQAIVIKESGGDHTAVNPDTGALGLGQVMPQNLNCSWDGKPKSNCGWDYDVLGRDVSPQEFLQNPEIQQQIVGVKLESALQRQIQAGHNMNTAVKRVAAEWYSGNPELTHDTRPQAGYESIKSYADSAAEKFHRLRQQNLKK</sequence>
<dbReference type="Proteomes" id="UP000185557">
    <property type="component" value="Unassembled WGS sequence"/>
</dbReference>